<organism evidence="2 3">
    <name type="scientific">Parasedimentitalea maritima</name>
    <dbReference type="NCBI Taxonomy" id="2578117"/>
    <lineage>
        <taxon>Bacteria</taxon>
        <taxon>Pseudomonadati</taxon>
        <taxon>Pseudomonadota</taxon>
        <taxon>Alphaproteobacteria</taxon>
        <taxon>Rhodobacterales</taxon>
        <taxon>Paracoccaceae</taxon>
        <taxon>Parasedimentitalea</taxon>
    </lineage>
</organism>
<dbReference type="PROSITE" id="PS51257">
    <property type="entry name" value="PROKAR_LIPOPROTEIN"/>
    <property type="match status" value="1"/>
</dbReference>
<feature type="signal peptide" evidence="1">
    <location>
        <begin position="1"/>
        <end position="20"/>
    </location>
</feature>
<dbReference type="RefSeq" id="WP_138164195.1">
    <property type="nucleotide sequence ID" value="NZ_VAUA01000008.1"/>
</dbReference>
<keyword evidence="1" id="KW-0732">Signal</keyword>
<gene>
    <name evidence="2" type="ORF">FEE96_16395</name>
</gene>
<accession>A0ABY2USC3</accession>
<comment type="caution">
    <text evidence="2">The sequence shown here is derived from an EMBL/GenBank/DDBJ whole genome shotgun (WGS) entry which is preliminary data.</text>
</comment>
<dbReference type="Proteomes" id="UP000305041">
    <property type="component" value="Unassembled WGS sequence"/>
</dbReference>
<evidence type="ECO:0000313" key="3">
    <source>
        <dbReference type="Proteomes" id="UP000305041"/>
    </source>
</evidence>
<proteinExistence type="predicted"/>
<feature type="chain" id="PRO_5047153824" evidence="1">
    <location>
        <begin position="21"/>
        <end position="231"/>
    </location>
</feature>
<reference evidence="2 3" key="1">
    <citation type="submission" date="2019-05" db="EMBL/GenBank/DDBJ databases">
        <title>Draft genome sequence of Pelagicola sp. DSW4-44.</title>
        <authorList>
            <person name="Oh J."/>
        </authorList>
    </citation>
    <scope>NUCLEOTIDE SEQUENCE [LARGE SCALE GENOMIC DNA]</scope>
    <source>
        <strain evidence="2 3">DSW4-44</strain>
    </source>
</reference>
<dbReference type="EMBL" id="VAUA01000008">
    <property type="protein sequence ID" value="TLP60435.1"/>
    <property type="molecule type" value="Genomic_DNA"/>
</dbReference>
<name>A0ABY2USC3_9RHOB</name>
<evidence type="ECO:0000256" key="1">
    <source>
        <dbReference type="SAM" id="SignalP"/>
    </source>
</evidence>
<evidence type="ECO:0000313" key="2">
    <source>
        <dbReference type="EMBL" id="TLP60435.1"/>
    </source>
</evidence>
<protein>
    <submittedName>
        <fullName evidence="2">Uncharacterized protein</fullName>
    </submittedName>
</protein>
<keyword evidence="3" id="KW-1185">Reference proteome</keyword>
<sequence length="231" mass="25103">MRYKALYFAILMTASCTEVAQAPIISSDNTQLLLVEPVQLWRDRLGNCVSTERCWSELSQEQIRDELSLFEAKTVINKVNQDGSLSYLTGKASAEAGKYRVTQYAMVYTNQPCGSDDEPGGVRRVGAGVRVTANITTNKKNINLGALIPLAVAANRSWARGEIQINSWGISSSDNAVSTYLNVGGLALNEAGIQKAIESMAVARVLLNDDDTKISPWTLAVREIEPGSCLD</sequence>